<protein>
    <submittedName>
        <fullName evidence="2">Transcriptional regulator</fullName>
    </submittedName>
</protein>
<evidence type="ECO:0000259" key="1">
    <source>
        <dbReference type="PROSITE" id="PS50987"/>
    </source>
</evidence>
<sequence>MRRSIRAYSGGMSRDFSGIGHALAAPVRSTFLNLLMDGSTRPASELAASAGVSASTASEHLAVLLDAGLVSCLPRGRQRFYALADAGVASALEQLGHLCPPSPVVGYRQSVAARDLAHARFCYDHLAGRLGIALSTALTGNGWIDPELTALTPVGIRQLTERGIDVDALGRTRRPLVRPCPDWTERRPHLGGAVGAAIARRLTEQQWIVRRPGGRGVDVTSAGSAALGSVWNIGIPTHS</sequence>
<dbReference type="GO" id="GO:0003700">
    <property type="term" value="F:DNA-binding transcription factor activity"/>
    <property type="evidence" value="ECO:0007669"/>
    <property type="project" value="InterPro"/>
</dbReference>
<dbReference type="EMBL" id="QHLY01000012">
    <property type="protein sequence ID" value="PXA68248.1"/>
    <property type="molecule type" value="Genomic_DNA"/>
</dbReference>
<dbReference type="InterPro" id="IPR052543">
    <property type="entry name" value="HTH_Metal-responsive_Reg"/>
</dbReference>
<dbReference type="SMART" id="SM00418">
    <property type="entry name" value="HTH_ARSR"/>
    <property type="match status" value="1"/>
</dbReference>
<evidence type="ECO:0000313" key="3">
    <source>
        <dbReference type="Proteomes" id="UP000246722"/>
    </source>
</evidence>
<dbReference type="PROSITE" id="PS50987">
    <property type="entry name" value="HTH_ARSR_2"/>
    <property type="match status" value="1"/>
</dbReference>
<evidence type="ECO:0000313" key="2">
    <source>
        <dbReference type="EMBL" id="PXA68248.1"/>
    </source>
</evidence>
<dbReference type="AlphaFoldDB" id="A0A317ZQV7"/>
<dbReference type="Proteomes" id="UP000246722">
    <property type="component" value="Unassembled WGS sequence"/>
</dbReference>
<organism evidence="2 3">
    <name type="scientific">Cryobacterium arcticum</name>
    <dbReference type="NCBI Taxonomy" id="670052"/>
    <lineage>
        <taxon>Bacteria</taxon>
        <taxon>Bacillati</taxon>
        <taxon>Actinomycetota</taxon>
        <taxon>Actinomycetes</taxon>
        <taxon>Micrococcales</taxon>
        <taxon>Microbacteriaceae</taxon>
        <taxon>Cryobacterium</taxon>
    </lineage>
</organism>
<dbReference type="InterPro" id="IPR001845">
    <property type="entry name" value="HTH_ArsR_DNA-bd_dom"/>
</dbReference>
<accession>A0A317ZQV7</accession>
<reference evidence="2 3" key="1">
    <citation type="submission" date="2018-05" db="EMBL/GenBank/DDBJ databases">
        <title>Genetic diversity of glacier-inhabiting Cryobacterium bacteria in China and description of Cryobacterium mengkeensis sp. nov. and Arthrobacter glacialis sp. nov.</title>
        <authorList>
            <person name="Liu Q."/>
            <person name="Xin Y.-H."/>
        </authorList>
    </citation>
    <scope>NUCLEOTIDE SEQUENCE [LARGE SCALE GENOMIC DNA]</scope>
    <source>
        <strain evidence="2 3">SK-1</strain>
    </source>
</reference>
<feature type="domain" description="HTH arsR-type" evidence="1">
    <location>
        <begin position="8"/>
        <end position="103"/>
    </location>
</feature>
<dbReference type="GO" id="GO:0097063">
    <property type="term" value="F:cadmium ion sensor activity"/>
    <property type="evidence" value="ECO:0007669"/>
    <property type="project" value="TreeGrafter"/>
</dbReference>
<dbReference type="InterPro" id="IPR011991">
    <property type="entry name" value="ArsR-like_HTH"/>
</dbReference>
<dbReference type="GO" id="GO:0010288">
    <property type="term" value="P:response to lead ion"/>
    <property type="evidence" value="ECO:0007669"/>
    <property type="project" value="TreeGrafter"/>
</dbReference>
<proteinExistence type="predicted"/>
<dbReference type="GO" id="GO:0046686">
    <property type="term" value="P:response to cadmium ion"/>
    <property type="evidence" value="ECO:0007669"/>
    <property type="project" value="TreeGrafter"/>
</dbReference>
<dbReference type="NCBIfam" id="NF033788">
    <property type="entry name" value="HTH_metalloreg"/>
    <property type="match status" value="1"/>
</dbReference>
<dbReference type="Pfam" id="PF01022">
    <property type="entry name" value="HTH_5"/>
    <property type="match status" value="1"/>
</dbReference>
<dbReference type="CDD" id="cd00090">
    <property type="entry name" value="HTH_ARSR"/>
    <property type="match status" value="1"/>
</dbReference>
<gene>
    <name evidence="2" type="ORF">CTB96_16635</name>
</gene>
<dbReference type="PANTHER" id="PTHR39168">
    <property type="entry name" value="TRANSCRIPTIONAL REGULATOR-RELATED"/>
    <property type="match status" value="1"/>
</dbReference>
<dbReference type="GO" id="GO:0003677">
    <property type="term" value="F:DNA binding"/>
    <property type="evidence" value="ECO:0007669"/>
    <property type="project" value="TreeGrafter"/>
</dbReference>
<keyword evidence="3" id="KW-1185">Reference proteome</keyword>
<dbReference type="PANTHER" id="PTHR39168:SF2">
    <property type="entry name" value="HTH-TYPE TRANSCRIPTIONAL REGULATOR CMTR"/>
    <property type="match status" value="1"/>
</dbReference>
<dbReference type="OrthoDB" id="3232131at2"/>
<dbReference type="Gene3D" id="1.10.10.10">
    <property type="entry name" value="Winged helix-like DNA-binding domain superfamily/Winged helix DNA-binding domain"/>
    <property type="match status" value="1"/>
</dbReference>
<dbReference type="SUPFAM" id="SSF46785">
    <property type="entry name" value="Winged helix' DNA-binding domain"/>
    <property type="match status" value="1"/>
</dbReference>
<comment type="caution">
    <text evidence="2">The sequence shown here is derived from an EMBL/GenBank/DDBJ whole genome shotgun (WGS) entry which is preliminary data.</text>
</comment>
<name>A0A317ZQV7_9MICO</name>
<dbReference type="GO" id="GO:0032791">
    <property type="term" value="F:lead ion binding"/>
    <property type="evidence" value="ECO:0007669"/>
    <property type="project" value="TreeGrafter"/>
</dbReference>
<dbReference type="InterPro" id="IPR036390">
    <property type="entry name" value="WH_DNA-bd_sf"/>
</dbReference>
<dbReference type="InterPro" id="IPR036388">
    <property type="entry name" value="WH-like_DNA-bd_sf"/>
</dbReference>